<gene>
    <name evidence="2" type="ORF">ACJDT4_07675</name>
</gene>
<accession>A0ABW8TDH9</accession>
<dbReference type="Proteomes" id="UP001623592">
    <property type="component" value="Unassembled WGS sequence"/>
</dbReference>
<evidence type="ECO:0000259" key="1">
    <source>
        <dbReference type="PROSITE" id="PS51186"/>
    </source>
</evidence>
<dbReference type="GO" id="GO:0016746">
    <property type="term" value="F:acyltransferase activity"/>
    <property type="evidence" value="ECO:0007669"/>
    <property type="project" value="UniProtKB-KW"/>
</dbReference>
<dbReference type="InterPro" id="IPR016181">
    <property type="entry name" value="Acyl_CoA_acyltransferase"/>
</dbReference>
<evidence type="ECO:0000313" key="3">
    <source>
        <dbReference type="Proteomes" id="UP001623592"/>
    </source>
</evidence>
<dbReference type="InterPro" id="IPR027365">
    <property type="entry name" value="GNAT_acetyltra_YdfB-like"/>
</dbReference>
<feature type="domain" description="N-acetyltransferase" evidence="1">
    <location>
        <begin position="129"/>
        <end position="262"/>
    </location>
</feature>
<keyword evidence="2" id="KW-0808">Transferase</keyword>
<dbReference type="EC" id="2.3.1.-" evidence="2"/>
<reference evidence="2 3" key="1">
    <citation type="submission" date="2024-11" db="EMBL/GenBank/DDBJ databases">
        <authorList>
            <person name="Heng Y.C."/>
            <person name="Lim A.C.H."/>
            <person name="Lee J.K.Y."/>
            <person name="Kittelmann S."/>
        </authorList>
    </citation>
    <scope>NUCLEOTIDE SEQUENCE [LARGE SCALE GENOMIC DNA]</scope>
    <source>
        <strain evidence="2 3">WILCCON 0114</strain>
    </source>
</reference>
<name>A0ABW8TDH9_9CLOT</name>
<proteinExistence type="predicted"/>
<dbReference type="EMBL" id="JBJIAA010000005">
    <property type="protein sequence ID" value="MFL0250301.1"/>
    <property type="molecule type" value="Genomic_DNA"/>
</dbReference>
<sequence length="262" mass="29380">MIYEANSDVKKKLFPIFKGINDTMILSCLQGYMGKAYVDNIEKPTAAEIIVGVFVFFAGDEKAKAAGELLNNLPEDCFVVASTVGWKSSIEEIHKGHADKFQRYAFKKDIKYLNYDHIKSFLSTLPEGYELRKVDKAIAYDKSFHEVSEDFTAQFNSIDDYLNRGIGFCILHEGKVVCGASSYSIYDNGIEIEIDTHPGYRRQGLATVAAAGLILDCLDRGIYPSWDAANLISVHLAEKLGYVMEGPYDTYHIVDRQPESLK</sequence>
<dbReference type="InterPro" id="IPR042573">
    <property type="entry name" value="GNAT_acetyltra_N"/>
</dbReference>
<keyword evidence="2" id="KW-0012">Acyltransferase</keyword>
<dbReference type="PANTHER" id="PTHR31143:SF2">
    <property type="entry name" value="FR47-LIKE DOMAIN-CONTAINING PROTEIN-RELATED"/>
    <property type="match status" value="1"/>
</dbReference>
<dbReference type="InterPro" id="IPR000182">
    <property type="entry name" value="GNAT_dom"/>
</dbReference>
<dbReference type="RefSeq" id="WP_406786962.1">
    <property type="nucleotide sequence ID" value="NZ_JBJIAA010000005.1"/>
</dbReference>
<dbReference type="Gene3D" id="3.40.630.30">
    <property type="match status" value="1"/>
</dbReference>
<organism evidence="2 3">
    <name type="scientific">Clostridium neuense</name>
    <dbReference type="NCBI Taxonomy" id="1728934"/>
    <lineage>
        <taxon>Bacteria</taxon>
        <taxon>Bacillati</taxon>
        <taxon>Bacillota</taxon>
        <taxon>Clostridia</taxon>
        <taxon>Eubacteriales</taxon>
        <taxon>Clostridiaceae</taxon>
        <taxon>Clostridium</taxon>
    </lineage>
</organism>
<dbReference type="PROSITE" id="PS51186">
    <property type="entry name" value="GNAT"/>
    <property type="match status" value="1"/>
</dbReference>
<dbReference type="Pfam" id="PF12746">
    <property type="entry name" value="GNAT_acetyltran"/>
    <property type="match status" value="1"/>
</dbReference>
<comment type="caution">
    <text evidence="2">The sequence shown here is derived from an EMBL/GenBank/DDBJ whole genome shotgun (WGS) entry which is preliminary data.</text>
</comment>
<dbReference type="PANTHER" id="PTHR31143">
    <property type="match status" value="1"/>
</dbReference>
<dbReference type="SUPFAM" id="SSF55729">
    <property type="entry name" value="Acyl-CoA N-acyltransferases (Nat)"/>
    <property type="match status" value="1"/>
</dbReference>
<keyword evidence="3" id="KW-1185">Reference proteome</keyword>
<dbReference type="Gene3D" id="3.40.630.110">
    <property type="entry name" value="GNAT acetyltransferase-like"/>
    <property type="match status" value="1"/>
</dbReference>
<evidence type="ECO:0000313" key="2">
    <source>
        <dbReference type="EMBL" id="MFL0250301.1"/>
    </source>
</evidence>
<protein>
    <submittedName>
        <fullName evidence="2">GNAT family N-acetyltransferase</fullName>
        <ecNumber evidence="2">2.3.1.-</ecNumber>
    </submittedName>
</protein>